<accession>A0A830FPJ6</accession>
<dbReference type="AlphaFoldDB" id="A0A830FPJ6"/>
<reference evidence="1" key="2">
    <citation type="submission" date="2020-09" db="EMBL/GenBank/DDBJ databases">
        <authorList>
            <person name="Sun Q."/>
            <person name="Ohkuma M."/>
        </authorList>
    </citation>
    <scope>NUCLEOTIDE SEQUENCE</scope>
    <source>
        <strain evidence="1">JCM 19596</strain>
    </source>
</reference>
<reference evidence="1" key="1">
    <citation type="journal article" date="2014" name="Int. J. Syst. Evol. Microbiol.">
        <title>Complete genome sequence of Corynebacterium casei LMG S-19264T (=DSM 44701T), isolated from a smear-ripened cheese.</title>
        <authorList>
            <consortium name="US DOE Joint Genome Institute (JGI-PGF)"/>
            <person name="Walter F."/>
            <person name="Albersmeier A."/>
            <person name="Kalinowski J."/>
            <person name="Ruckert C."/>
        </authorList>
    </citation>
    <scope>NUCLEOTIDE SEQUENCE</scope>
    <source>
        <strain evidence="1">JCM 19596</strain>
    </source>
</reference>
<protein>
    <submittedName>
        <fullName evidence="1">Uncharacterized protein</fullName>
    </submittedName>
</protein>
<sequence length="81" mass="9390">MTLGPMQIGKKATVRVAMVMEYTVEVEMPVDGDPGEQADLELFAFDRFGDYDDKDIVHSEILEEEPIYEDEREEEDWPSYV</sequence>
<evidence type="ECO:0000313" key="1">
    <source>
        <dbReference type="EMBL" id="GGL73535.1"/>
    </source>
</evidence>
<gene>
    <name evidence="1" type="ORF">GCM10009039_34560</name>
</gene>
<organism evidence="1 2">
    <name type="scientific">Halocalculus aciditolerans</name>
    <dbReference type="NCBI Taxonomy" id="1383812"/>
    <lineage>
        <taxon>Archaea</taxon>
        <taxon>Methanobacteriati</taxon>
        <taxon>Methanobacteriota</taxon>
        <taxon>Stenosarchaea group</taxon>
        <taxon>Halobacteria</taxon>
        <taxon>Halobacteriales</taxon>
        <taxon>Halobacteriaceae</taxon>
        <taxon>Halocalculus</taxon>
    </lineage>
</organism>
<dbReference type="RefSeq" id="WP_188981067.1">
    <property type="nucleotide sequence ID" value="NZ_BMPG01000010.1"/>
</dbReference>
<comment type="caution">
    <text evidence="1">The sequence shown here is derived from an EMBL/GenBank/DDBJ whole genome shotgun (WGS) entry which is preliminary data.</text>
</comment>
<dbReference type="EMBL" id="BMPG01000010">
    <property type="protein sequence ID" value="GGL73535.1"/>
    <property type="molecule type" value="Genomic_DNA"/>
</dbReference>
<proteinExistence type="predicted"/>
<name>A0A830FPJ6_9EURY</name>
<evidence type="ECO:0000313" key="2">
    <source>
        <dbReference type="Proteomes" id="UP000607197"/>
    </source>
</evidence>
<keyword evidence="2" id="KW-1185">Reference proteome</keyword>
<dbReference type="Proteomes" id="UP000607197">
    <property type="component" value="Unassembled WGS sequence"/>
</dbReference>